<accession>A0AAD4X524</accession>
<keyword evidence="2" id="KW-1185">Reference proteome</keyword>
<gene>
    <name evidence="1" type="ORF">MKW98_009368</name>
</gene>
<name>A0AAD4X524_9MAGN</name>
<dbReference type="EMBL" id="JAJJMB010016680">
    <property type="protein sequence ID" value="KAI3845302.1"/>
    <property type="molecule type" value="Genomic_DNA"/>
</dbReference>
<protein>
    <submittedName>
        <fullName evidence="1">Uncharacterized protein</fullName>
    </submittedName>
</protein>
<evidence type="ECO:0000313" key="1">
    <source>
        <dbReference type="EMBL" id="KAI3845302.1"/>
    </source>
</evidence>
<organism evidence="1 2">
    <name type="scientific">Papaver atlanticum</name>
    <dbReference type="NCBI Taxonomy" id="357466"/>
    <lineage>
        <taxon>Eukaryota</taxon>
        <taxon>Viridiplantae</taxon>
        <taxon>Streptophyta</taxon>
        <taxon>Embryophyta</taxon>
        <taxon>Tracheophyta</taxon>
        <taxon>Spermatophyta</taxon>
        <taxon>Magnoliopsida</taxon>
        <taxon>Ranunculales</taxon>
        <taxon>Papaveraceae</taxon>
        <taxon>Papaveroideae</taxon>
        <taxon>Papaver</taxon>
    </lineage>
</organism>
<proteinExistence type="predicted"/>
<evidence type="ECO:0000313" key="2">
    <source>
        <dbReference type="Proteomes" id="UP001202328"/>
    </source>
</evidence>
<reference evidence="1" key="1">
    <citation type="submission" date="2022-04" db="EMBL/GenBank/DDBJ databases">
        <title>A functionally conserved STORR gene fusion in Papaver species that diverged 16.8 million years ago.</title>
        <authorList>
            <person name="Catania T."/>
        </authorList>
    </citation>
    <scope>NUCLEOTIDE SEQUENCE</scope>
    <source>
        <strain evidence="1">S-188037</strain>
    </source>
</reference>
<comment type="caution">
    <text evidence="1">The sequence shown here is derived from an EMBL/GenBank/DDBJ whole genome shotgun (WGS) entry which is preliminary data.</text>
</comment>
<dbReference type="AlphaFoldDB" id="A0AAD4X524"/>
<dbReference type="Proteomes" id="UP001202328">
    <property type="component" value="Unassembled WGS sequence"/>
</dbReference>
<sequence>MDSEVQKLVRHTAYVLIGGSYDSAIERGQAGFCNRGGQVQILIDPASGRANIFVLRFGCKREPRKMRDQNSKRIIESLPKNIFLYSDEYTAIRRERRKGVEEECHLWCNHCGAKLQGKLF</sequence>